<keyword evidence="3" id="KW-0309">Germination</keyword>
<comment type="subcellular location">
    <subcellularLocation>
        <location evidence="1">Membrane</location>
        <topology evidence="1">Lipid-anchor</topology>
    </subcellularLocation>
</comment>
<dbReference type="InterPro" id="IPR038501">
    <property type="entry name" value="Spore_GerAC_C_sf"/>
</dbReference>
<dbReference type="PANTHER" id="PTHR35789:SF1">
    <property type="entry name" value="SPORE GERMINATION PROTEIN B3"/>
    <property type="match status" value="1"/>
</dbReference>
<reference evidence="11 12" key="1">
    <citation type="submission" date="2020-12" db="EMBL/GenBank/DDBJ databases">
        <title>YIM B01967 draft genome.</title>
        <authorList>
            <person name="Yan X."/>
        </authorList>
    </citation>
    <scope>NUCLEOTIDE SEQUENCE [LARGE SCALE GENOMIC DNA]</scope>
    <source>
        <strain evidence="11 12">YIM B01967</strain>
    </source>
</reference>
<accession>A0ABS1HDJ6</accession>
<evidence type="ECO:0000259" key="9">
    <source>
        <dbReference type="Pfam" id="PF05504"/>
    </source>
</evidence>
<dbReference type="PANTHER" id="PTHR35789">
    <property type="entry name" value="SPORE GERMINATION PROTEIN B3"/>
    <property type="match status" value="1"/>
</dbReference>
<keyword evidence="4" id="KW-0732">Signal</keyword>
<evidence type="ECO:0000313" key="11">
    <source>
        <dbReference type="EMBL" id="MBK3497157.1"/>
    </source>
</evidence>
<dbReference type="NCBIfam" id="TIGR02887">
    <property type="entry name" value="spore_ger_x_C"/>
    <property type="match status" value="1"/>
</dbReference>
<feature type="domain" description="Spore germination protein N-terminal" evidence="10">
    <location>
        <begin position="23"/>
        <end position="196"/>
    </location>
</feature>
<evidence type="ECO:0000256" key="2">
    <source>
        <dbReference type="ARBA" id="ARBA00007886"/>
    </source>
</evidence>
<dbReference type="Pfam" id="PF05504">
    <property type="entry name" value="Spore_GerAC"/>
    <property type="match status" value="1"/>
</dbReference>
<evidence type="ECO:0000256" key="7">
    <source>
        <dbReference type="ARBA" id="ARBA00023288"/>
    </source>
</evidence>
<organism evidence="11 12">
    <name type="scientific">Viridibacillus soli</name>
    <dbReference type="NCBI Taxonomy" id="2798301"/>
    <lineage>
        <taxon>Bacteria</taxon>
        <taxon>Bacillati</taxon>
        <taxon>Bacillota</taxon>
        <taxon>Bacilli</taxon>
        <taxon>Bacillales</taxon>
        <taxon>Caryophanaceae</taxon>
        <taxon>Viridibacillus</taxon>
    </lineage>
</organism>
<protein>
    <submittedName>
        <fullName evidence="11">Ger(X)C family spore germination protein</fullName>
    </submittedName>
</protein>
<evidence type="ECO:0000256" key="8">
    <source>
        <dbReference type="SAM" id="Coils"/>
    </source>
</evidence>
<dbReference type="InterPro" id="IPR046953">
    <property type="entry name" value="Spore_GerAC-like_C"/>
</dbReference>
<dbReference type="RefSeq" id="WP_200750459.1">
    <property type="nucleotide sequence ID" value="NZ_JAEOAH010000051.1"/>
</dbReference>
<name>A0ABS1HDJ6_9BACL</name>
<evidence type="ECO:0000256" key="3">
    <source>
        <dbReference type="ARBA" id="ARBA00022544"/>
    </source>
</evidence>
<evidence type="ECO:0000256" key="4">
    <source>
        <dbReference type="ARBA" id="ARBA00022729"/>
    </source>
</evidence>
<proteinExistence type="inferred from homology"/>
<evidence type="ECO:0000256" key="5">
    <source>
        <dbReference type="ARBA" id="ARBA00023136"/>
    </source>
</evidence>
<keyword evidence="8" id="KW-0175">Coiled coil</keyword>
<keyword evidence="12" id="KW-1185">Reference proteome</keyword>
<dbReference type="Pfam" id="PF25198">
    <property type="entry name" value="Spore_GerAC_N"/>
    <property type="match status" value="1"/>
</dbReference>
<feature type="coiled-coil region" evidence="8">
    <location>
        <begin position="354"/>
        <end position="381"/>
    </location>
</feature>
<feature type="domain" description="Spore germination GerAC-like C-terminal" evidence="9">
    <location>
        <begin position="214"/>
        <end position="351"/>
    </location>
</feature>
<dbReference type="Gene3D" id="3.30.300.210">
    <property type="entry name" value="Nutrient germinant receptor protein C, domain 3"/>
    <property type="match status" value="1"/>
</dbReference>
<dbReference type="PROSITE" id="PS51257">
    <property type="entry name" value="PROKAR_LIPOPROTEIN"/>
    <property type="match status" value="1"/>
</dbReference>
<evidence type="ECO:0000259" key="10">
    <source>
        <dbReference type="Pfam" id="PF25198"/>
    </source>
</evidence>
<keyword evidence="6" id="KW-0564">Palmitate</keyword>
<evidence type="ECO:0000256" key="1">
    <source>
        <dbReference type="ARBA" id="ARBA00004635"/>
    </source>
</evidence>
<dbReference type="InterPro" id="IPR057336">
    <property type="entry name" value="GerAC_N"/>
</dbReference>
<dbReference type="Proteomes" id="UP000618943">
    <property type="component" value="Unassembled WGS sequence"/>
</dbReference>
<evidence type="ECO:0000313" key="12">
    <source>
        <dbReference type="Proteomes" id="UP000618943"/>
    </source>
</evidence>
<dbReference type="InterPro" id="IPR008844">
    <property type="entry name" value="Spore_GerAC-like"/>
</dbReference>
<comment type="similarity">
    <text evidence="2">Belongs to the GerABKC lipoprotein family.</text>
</comment>
<keyword evidence="5" id="KW-0472">Membrane</keyword>
<evidence type="ECO:0000256" key="6">
    <source>
        <dbReference type="ARBA" id="ARBA00023139"/>
    </source>
</evidence>
<keyword evidence="7" id="KW-0449">Lipoprotein</keyword>
<comment type="caution">
    <text evidence="11">The sequence shown here is derived from an EMBL/GenBank/DDBJ whole genome shotgun (WGS) entry which is preliminary data.</text>
</comment>
<sequence>MNKRIAVIVMLLITILSGCWGAEEPERMLYIHGLGVDYKDGKYEVYAQIIDFSTTANTEQAPNNEVQAEVGHATGDTMDEAIFELYHTMDQKAFWGFLSYIIFSEEALKNANVNPVIDTLTRYRETRYQIWVYGTKEPIEDLLLITPIINKAIMLSQLGDPKNSYVQESFIKPVNLRMLIIGLNEPNHEMPIPFVSISNKWKSEEGPKDATSYSGVGVLSPNEFKGFIPAKKVRGLQWMSNETKRGEITVKIESSEEIFITVVVDKIKVKVEPIVRKEEVTFDIDVSMNAQVSDFEGNVTNDEIRKKVVKEVKKEIKDTYEEALKNDIDIYRLSEHVYRKNLKEWKKIQKDGKVELTEDSIRNLTVKINRFKSERKSYKETIKK</sequence>
<dbReference type="EMBL" id="JAEOAH010000051">
    <property type="protein sequence ID" value="MBK3497157.1"/>
    <property type="molecule type" value="Genomic_DNA"/>
</dbReference>
<gene>
    <name evidence="11" type="ORF">JFL43_20450</name>
</gene>